<reference evidence="6" key="1">
    <citation type="submission" date="2014-05" db="EMBL/GenBank/DDBJ databases">
        <title>The transcriptome of the halophilic microalga Tetraselmis sp. GSL018 isolated from the Great Salt Lake, Utah.</title>
        <authorList>
            <person name="Jinkerson R.E."/>
            <person name="D'Adamo S."/>
            <person name="Posewitz M.C."/>
        </authorList>
    </citation>
    <scope>NUCLEOTIDE SEQUENCE</scope>
    <source>
        <strain evidence="6">GSL018</strain>
    </source>
</reference>
<evidence type="ECO:0000256" key="5">
    <source>
        <dbReference type="SAM" id="MobiDB-lite"/>
    </source>
</evidence>
<dbReference type="FunFam" id="2.130.10.10:FF:000012">
    <property type="entry name" value="Putative pleiotropic regulator 1"/>
    <property type="match status" value="1"/>
</dbReference>
<feature type="compositionally biased region" description="Basic and acidic residues" evidence="5">
    <location>
        <begin position="70"/>
        <end position="79"/>
    </location>
</feature>
<dbReference type="PROSITE" id="PS50082">
    <property type="entry name" value="WD_REPEATS_2"/>
    <property type="match status" value="5"/>
</dbReference>
<organism evidence="6">
    <name type="scientific">Tetraselmis sp. GSL018</name>
    <dbReference type="NCBI Taxonomy" id="582737"/>
    <lineage>
        <taxon>Eukaryota</taxon>
        <taxon>Viridiplantae</taxon>
        <taxon>Chlorophyta</taxon>
        <taxon>core chlorophytes</taxon>
        <taxon>Chlorodendrophyceae</taxon>
        <taxon>Chlorodendrales</taxon>
        <taxon>Chlorodendraceae</taxon>
        <taxon>Tetraselmis</taxon>
    </lineage>
</organism>
<dbReference type="InterPro" id="IPR045241">
    <property type="entry name" value="Prp46/PLRG1-like"/>
</dbReference>
<feature type="repeat" description="WD" evidence="4">
    <location>
        <begin position="185"/>
        <end position="226"/>
    </location>
</feature>
<dbReference type="InterPro" id="IPR020472">
    <property type="entry name" value="WD40_PAC1"/>
</dbReference>
<evidence type="ECO:0000256" key="3">
    <source>
        <dbReference type="ARBA" id="ARBA00025726"/>
    </source>
</evidence>
<proteinExistence type="inferred from homology"/>
<dbReference type="GO" id="GO:0071013">
    <property type="term" value="C:catalytic step 2 spliceosome"/>
    <property type="evidence" value="ECO:0007669"/>
    <property type="project" value="TreeGrafter"/>
</dbReference>
<dbReference type="GO" id="GO:0000974">
    <property type="term" value="C:Prp19 complex"/>
    <property type="evidence" value="ECO:0007669"/>
    <property type="project" value="TreeGrafter"/>
</dbReference>
<feature type="repeat" description="WD" evidence="4">
    <location>
        <begin position="311"/>
        <end position="352"/>
    </location>
</feature>
<evidence type="ECO:0000256" key="4">
    <source>
        <dbReference type="PROSITE-ProRule" id="PRU00221"/>
    </source>
</evidence>
<dbReference type="SMART" id="SM00320">
    <property type="entry name" value="WD40"/>
    <property type="match status" value="7"/>
</dbReference>
<feature type="region of interest" description="Disordered" evidence="5">
    <location>
        <begin position="58"/>
        <end position="100"/>
    </location>
</feature>
<accession>A0A061R0C8</accession>
<dbReference type="InterPro" id="IPR019775">
    <property type="entry name" value="WD40_repeat_CS"/>
</dbReference>
<dbReference type="PROSITE" id="PS00678">
    <property type="entry name" value="WD_REPEATS_1"/>
    <property type="match status" value="2"/>
</dbReference>
<dbReference type="PANTHER" id="PTHR19923:SF0">
    <property type="entry name" value="PLEIOTROPIC REGULATOR 1"/>
    <property type="match status" value="1"/>
</dbReference>
<dbReference type="Pfam" id="PF00400">
    <property type="entry name" value="WD40"/>
    <property type="match status" value="6"/>
</dbReference>
<feature type="repeat" description="WD" evidence="4">
    <location>
        <begin position="227"/>
        <end position="268"/>
    </location>
</feature>
<dbReference type="EMBL" id="GBEZ01013613">
    <property type="protein sequence ID" value="JAC72390.1"/>
    <property type="molecule type" value="Transcribed_RNA"/>
</dbReference>
<evidence type="ECO:0000256" key="1">
    <source>
        <dbReference type="ARBA" id="ARBA00022574"/>
    </source>
</evidence>
<keyword evidence="1 4" id="KW-0853">WD repeat</keyword>
<sequence>MATSFAPEVPVEGKTVKALVLLSMKRTHDLFSQNQHERLPSDSDSQRVKIACKIRDEFEAVKQMPPPDAVRGKGDKSGEAEQSGESNGNAKAEARAATSHSATAKLIDSVSEGSAQPAAPGVRSGALVLHKGGHKAAAAEGSKAVVPLAGGRSKPYMPSAEVAKRLPSKWPKPEWHAPWKLYRVISGHLGWVRCVAFDPTNEWFVTGSADRTIKIWDTASGQLKITLTGHIEQVTSVAVSSRHPYMFSAGLDKQVKCWDLEYNKVIRHYHGHLSGIYALSLHPSIDLIMTGGRDSTCRVWDMRTKLQVHCLTGHDSTVCSILSQGTDPQVITGSHDSTIRLWDLRRAKTATTLTYHKKSVRAMAMHPKEYAFASASADNIKKFKLPSGDFLHNMLQNQKTIVNSMALNEDGVLVTGGDNGSLWFWDWRSGNCFQREQAIVQPGSLESEAGIFSACFDVTGSRLVTVEADKTIKMWKQDESATPETHPVIFRPPREIRRY</sequence>
<name>A0A061R0C8_9CHLO</name>
<protein>
    <submittedName>
        <fullName evidence="6">Pleiotropic regulator 1</fullName>
    </submittedName>
</protein>
<dbReference type="PANTHER" id="PTHR19923">
    <property type="entry name" value="WD40 REPEAT PROTEINPRL1/PRL2-RELATED"/>
    <property type="match status" value="1"/>
</dbReference>
<dbReference type="EMBL" id="GBEZ01022851">
    <property type="protein sequence ID" value="JAC64006.1"/>
    <property type="molecule type" value="Transcribed_RNA"/>
</dbReference>
<dbReference type="InterPro" id="IPR036322">
    <property type="entry name" value="WD40_repeat_dom_sf"/>
</dbReference>
<dbReference type="InterPro" id="IPR015943">
    <property type="entry name" value="WD40/YVTN_repeat-like_dom_sf"/>
</dbReference>
<gene>
    <name evidence="6" type="primary">PRL1</name>
    <name evidence="6" type="ORF">TSPGSL018_19254</name>
    <name evidence="7" type="ORF">TSPGSL018_31467</name>
</gene>
<evidence type="ECO:0000313" key="6">
    <source>
        <dbReference type="EMBL" id="JAC64006.1"/>
    </source>
</evidence>
<dbReference type="Gene3D" id="2.130.10.10">
    <property type="entry name" value="YVTN repeat-like/Quinoprotein amine dehydrogenase"/>
    <property type="match status" value="1"/>
</dbReference>
<dbReference type="GO" id="GO:0071011">
    <property type="term" value="C:precatalytic spliceosome"/>
    <property type="evidence" value="ECO:0007669"/>
    <property type="project" value="TreeGrafter"/>
</dbReference>
<dbReference type="InterPro" id="IPR001680">
    <property type="entry name" value="WD40_rpt"/>
</dbReference>
<dbReference type="GO" id="GO:0000398">
    <property type="term" value="P:mRNA splicing, via spliceosome"/>
    <property type="evidence" value="ECO:0007669"/>
    <property type="project" value="InterPro"/>
</dbReference>
<keyword evidence="2" id="KW-0677">Repeat</keyword>
<dbReference type="AlphaFoldDB" id="A0A061R0C8"/>
<dbReference type="PROSITE" id="PS50294">
    <property type="entry name" value="WD_REPEATS_REGION"/>
    <property type="match status" value="4"/>
</dbReference>
<feature type="repeat" description="WD" evidence="4">
    <location>
        <begin position="269"/>
        <end position="310"/>
    </location>
</feature>
<comment type="similarity">
    <text evidence="3">Belongs to the WD repeat PRL1/PRL2 family.</text>
</comment>
<feature type="repeat" description="WD" evidence="4">
    <location>
        <begin position="395"/>
        <end position="435"/>
    </location>
</feature>
<dbReference type="PRINTS" id="PR00320">
    <property type="entry name" value="GPROTEINBRPT"/>
</dbReference>
<evidence type="ECO:0000256" key="2">
    <source>
        <dbReference type="ARBA" id="ARBA00022737"/>
    </source>
</evidence>
<dbReference type="SUPFAM" id="SSF50978">
    <property type="entry name" value="WD40 repeat-like"/>
    <property type="match status" value="1"/>
</dbReference>
<dbReference type="CDD" id="cd00200">
    <property type="entry name" value="WD40"/>
    <property type="match status" value="1"/>
</dbReference>
<evidence type="ECO:0000313" key="7">
    <source>
        <dbReference type="EMBL" id="JAC72390.1"/>
    </source>
</evidence>